<protein>
    <submittedName>
        <fullName evidence="5">Methyltransferase family protein</fullName>
    </submittedName>
</protein>
<dbReference type="Proteomes" id="UP000248395">
    <property type="component" value="Unassembled WGS sequence"/>
</dbReference>
<dbReference type="GO" id="GO:0008757">
    <property type="term" value="F:S-adenosylmethionine-dependent methyltransferase activity"/>
    <property type="evidence" value="ECO:0007669"/>
    <property type="project" value="InterPro"/>
</dbReference>
<dbReference type="InterPro" id="IPR029063">
    <property type="entry name" value="SAM-dependent_MTases_sf"/>
</dbReference>
<dbReference type="InterPro" id="IPR013216">
    <property type="entry name" value="Methyltransf_11"/>
</dbReference>
<keyword evidence="2 5" id="KW-0489">Methyltransferase</keyword>
<dbReference type="SUPFAM" id="SSF53335">
    <property type="entry name" value="S-adenosyl-L-methionine-dependent methyltransferases"/>
    <property type="match status" value="1"/>
</dbReference>
<comment type="similarity">
    <text evidence="1">Belongs to the methyltransferase superfamily.</text>
</comment>
<evidence type="ECO:0000256" key="2">
    <source>
        <dbReference type="ARBA" id="ARBA00022603"/>
    </source>
</evidence>
<dbReference type="OrthoDB" id="9797252at2"/>
<evidence type="ECO:0000256" key="1">
    <source>
        <dbReference type="ARBA" id="ARBA00008361"/>
    </source>
</evidence>
<keyword evidence="3 5" id="KW-0808">Transferase</keyword>
<dbReference type="Pfam" id="PF08241">
    <property type="entry name" value="Methyltransf_11"/>
    <property type="match status" value="1"/>
</dbReference>
<evidence type="ECO:0000313" key="6">
    <source>
        <dbReference type="Proteomes" id="UP000248395"/>
    </source>
</evidence>
<dbReference type="AlphaFoldDB" id="A0A318IWH3"/>
<dbReference type="GO" id="GO:0032259">
    <property type="term" value="P:methylation"/>
    <property type="evidence" value="ECO:0007669"/>
    <property type="project" value="UniProtKB-KW"/>
</dbReference>
<proteinExistence type="inferred from homology"/>
<sequence>MDTRAIATFDLQSDQYARYRPRYPDSLFRWLHAVVAGHDRAWDCATGTGQAAVQLSRSFARVDASDINHSQLEAAESAGNIFYLECAAEQPPFGDAVFDLVTVAQSLHWFDHPRFWPQLERVLKPGGVFAAWGYDWFQVNPQVDDAMRFFRAVIEPFWSSCSQLLWDGYRDVGLSLPPLETPQCQILMDWNFEQLLGYLHTWSATKLCVKSLGNHVLNDARQRLARGWGDPTIVRRVSMPLHIIAGRKAA</sequence>
<dbReference type="RefSeq" id="WP_059286731.1">
    <property type="nucleotide sequence ID" value="NZ_LNQU01000104.1"/>
</dbReference>
<feature type="domain" description="Methyltransferase type 11" evidence="4">
    <location>
        <begin position="43"/>
        <end position="130"/>
    </location>
</feature>
<dbReference type="InterPro" id="IPR051052">
    <property type="entry name" value="Diverse_substrate_MTase"/>
</dbReference>
<dbReference type="PANTHER" id="PTHR44942">
    <property type="entry name" value="METHYLTRANSF_11 DOMAIN-CONTAINING PROTEIN"/>
    <property type="match status" value="1"/>
</dbReference>
<dbReference type="EMBL" id="QJKC01000031">
    <property type="protein sequence ID" value="PXX38880.1"/>
    <property type="molecule type" value="Genomic_DNA"/>
</dbReference>
<accession>A0A318IWH3</accession>
<reference evidence="5 6" key="1">
    <citation type="submission" date="2018-05" db="EMBL/GenBank/DDBJ databases">
        <title>Genomic Encyclopedia of Type Strains, Phase IV (KMG-IV): sequencing the most valuable type-strain genomes for metagenomic binning, comparative biology and taxonomic classification.</title>
        <authorList>
            <person name="Goeker M."/>
        </authorList>
    </citation>
    <scope>NUCLEOTIDE SEQUENCE [LARGE SCALE GENOMIC DNA]</scope>
    <source>
        <strain evidence="5 6">DSM 25134</strain>
    </source>
</reference>
<evidence type="ECO:0000259" key="4">
    <source>
        <dbReference type="Pfam" id="PF08241"/>
    </source>
</evidence>
<name>A0A318IWH3_9NEIS</name>
<dbReference type="Gene3D" id="3.40.50.150">
    <property type="entry name" value="Vaccinia Virus protein VP39"/>
    <property type="match status" value="1"/>
</dbReference>
<dbReference type="CDD" id="cd02440">
    <property type="entry name" value="AdoMet_MTases"/>
    <property type="match status" value="1"/>
</dbReference>
<evidence type="ECO:0000256" key="3">
    <source>
        <dbReference type="ARBA" id="ARBA00022679"/>
    </source>
</evidence>
<gene>
    <name evidence="5" type="ORF">DFR38_13128</name>
</gene>
<keyword evidence="6" id="KW-1185">Reference proteome</keyword>
<organism evidence="5 6">
    <name type="scientific">Aquitalea magnusonii</name>
    <dbReference type="NCBI Taxonomy" id="332411"/>
    <lineage>
        <taxon>Bacteria</taxon>
        <taxon>Pseudomonadati</taxon>
        <taxon>Pseudomonadota</taxon>
        <taxon>Betaproteobacteria</taxon>
        <taxon>Neisseriales</taxon>
        <taxon>Chromobacteriaceae</taxon>
        <taxon>Aquitalea</taxon>
    </lineage>
</organism>
<evidence type="ECO:0000313" key="5">
    <source>
        <dbReference type="EMBL" id="PXX38880.1"/>
    </source>
</evidence>
<comment type="caution">
    <text evidence="5">The sequence shown here is derived from an EMBL/GenBank/DDBJ whole genome shotgun (WGS) entry which is preliminary data.</text>
</comment>
<dbReference type="PANTHER" id="PTHR44942:SF4">
    <property type="entry name" value="METHYLTRANSFERASE TYPE 11 DOMAIN-CONTAINING PROTEIN"/>
    <property type="match status" value="1"/>
</dbReference>